<name>A0A3N2E1Z1_9GAMM</name>
<feature type="domain" description="Polysaccharide export protein N-terminal" evidence="3">
    <location>
        <begin position="28"/>
        <end position="102"/>
    </location>
</feature>
<feature type="domain" description="Soluble ligand binding" evidence="4">
    <location>
        <begin position="110"/>
        <end position="160"/>
    </location>
</feature>
<evidence type="ECO:0000256" key="2">
    <source>
        <dbReference type="SAM" id="SignalP"/>
    </source>
</evidence>
<feature type="signal peptide" evidence="2">
    <location>
        <begin position="1"/>
        <end position="19"/>
    </location>
</feature>
<keyword evidence="1 2" id="KW-0732">Signal</keyword>
<dbReference type="OrthoDB" id="9808948at2"/>
<evidence type="ECO:0000313" key="6">
    <source>
        <dbReference type="Proteomes" id="UP000275394"/>
    </source>
</evidence>
<evidence type="ECO:0000259" key="3">
    <source>
        <dbReference type="Pfam" id="PF02563"/>
    </source>
</evidence>
<dbReference type="InterPro" id="IPR019554">
    <property type="entry name" value="Soluble_ligand-bd"/>
</dbReference>
<dbReference type="InterPro" id="IPR049712">
    <property type="entry name" value="Poly_export"/>
</dbReference>
<dbReference type="Pfam" id="PF02563">
    <property type="entry name" value="Poly_export"/>
    <property type="match status" value="1"/>
</dbReference>
<protein>
    <submittedName>
        <fullName evidence="5">Polysaccharide export outer membrane protein</fullName>
    </submittedName>
</protein>
<evidence type="ECO:0000259" key="4">
    <source>
        <dbReference type="Pfam" id="PF10531"/>
    </source>
</evidence>
<organism evidence="5 6">
    <name type="scientific">Sinobacterium caligoides</name>
    <dbReference type="NCBI Taxonomy" id="933926"/>
    <lineage>
        <taxon>Bacteria</taxon>
        <taxon>Pseudomonadati</taxon>
        <taxon>Pseudomonadota</taxon>
        <taxon>Gammaproteobacteria</taxon>
        <taxon>Cellvibrionales</taxon>
        <taxon>Spongiibacteraceae</taxon>
        <taxon>Sinobacterium</taxon>
    </lineage>
</organism>
<evidence type="ECO:0000256" key="1">
    <source>
        <dbReference type="ARBA" id="ARBA00022729"/>
    </source>
</evidence>
<feature type="chain" id="PRO_5018199191" evidence="2">
    <location>
        <begin position="20"/>
        <end position="191"/>
    </location>
</feature>
<dbReference type="Pfam" id="PF10531">
    <property type="entry name" value="SLBB"/>
    <property type="match status" value="1"/>
</dbReference>
<dbReference type="GO" id="GO:0015159">
    <property type="term" value="F:polysaccharide transmembrane transporter activity"/>
    <property type="evidence" value="ECO:0007669"/>
    <property type="project" value="InterPro"/>
</dbReference>
<comment type="caution">
    <text evidence="5">The sequence shown here is derived from an EMBL/GenBank/DDBJ whole genome shotgun (WGS) entry which is preliminary data.</text>
</comment>
<dbReference type="EMBL" id="RKHR01000001">
    <property type="protein sequence ID" value="ROS06133.1"/>
    <property type="molecule type" value="Genomic_DNA"/>
</dbReference>
<dbReference type="PANTHER" id="PTHR33619">
    <property type="entry name" value="POLYSACCHARIDE EXPORT PROTEIN GFCE-RELATED"/>
    <property type="match status" value="1"/>
</dbReference>
<dbReference type="RefSeq" id="WP_123710527.1">
    <property type="nucleotide sequence ID" value="NZ_RKHR01000001.1"/>
</dbReference>
<gene>
    <name evidence="5" type="ORF">EDC56_0040</name>
</gene>
<accession>A0A3N2E1Z1</accession>
<reference evidence="5 6" key="1">
    <citation type="submission" date="2018-11" db="EMBL/GenBank/DDBJ databases">
        <title>Genomic Encyclopedia of Type Strains, Phase IV (KMG-IV): sequencing the most valuable type-strain genomes for metagenomic binning, comparative biology and taxonomic classification.</title>
        <authorList>
            <person name="Goeker M."/>
        </authorList>
    </citation>
    <scope>NUCLEOTIDE SEQUENCE [LARGE SCALE GENOMIC DNA]</scope>
    <source>
        <strain evidence="5 6">DSM 100316</strain>
    </source>
</reference>
<keyword evidence="6" id="KW-1185">Reference proteome</keyword>
<dbReference type="PANTHER" id="PTHR33619:SF3">
    <property type="entry name" value="POLYSACCHARIDE EXPORT PROTEIN GFCE-RELATED"/>
    <property type="match status" value="1"/>
</dbReference>
<dbReference type="Proteomes" id="UP000275394">
    <property type="component" value="Unassembled WGS sequence"/>
</dbReference>
<proteinExistence type="predicted"/>
<dbReference type="AlphaFoldDB" id="A0A3N2E1Z1"/>
<dbReference type="InterPro" id="IPR003715">
    <property type="entry name" value="Poly_export_N"/>
</dbReference>
<sequence length="191" mass="20463">MNMLISALLLCLLSITAYAEKNADDLSPSGDYHVNAGDVLSVFIWGEEALAREVIVRPDGFISYPLVGEVQAGGRNVGEVTDAIEDSLANYMKNKPQVTVSIVSLAGNNIYVIGKVNRPGVFNVLMQTDVAQALALAGGLNSFADEDDIKVIRRDSEGVQTAISFDYSAIRKGRDLSSNIMLRSGDVVVVP</sequence>
<evidence type="ECO:0000313" key="5">
    <source>
        <dbReference type="EMBL" id="ROS06133.1"/>
    </source>
</evidence>
<dbReference type="Gene3D" id="3.10.560.10">
    <property type="entry name" value="Outer membrane lipoprotein wza domain like"/>
    <property type="match status" value="1"/>
</dbReference>
<dbReference type="Gene3D" id="3.30.1950.10">
    <property type="entry name" value="wza like domain"/>
    <property type="match status" value="1"/>
</dbReference>